<evidence type="ECO:0000313" key="2">
    <source>
        <dbReference type="Proteomes" id="UP000499080"/>
    </source>
</evidence>
<evidence type="ECO:0000313" key="1">
    <source>
        <dbReference type="EMBL" id="GBO01679.1"/>
    </source>
</evidence>
<sequence length="129" mass="15055">MQKSDVRFVCPIRALQSYNGALIEYRVPICRPNSHYRVKGNTGNLRVNSTVRHFTPNNKDLKSCNFEKNLRKAESYPIDRPLPEVHFYISPKKSPQPLSEGSKWQYLRNCRFFVTNDDQVHVCLQSNVL</sequence>
<protein>
    <submittedName>
        <fullName evidence="1">Uncharacterized protein</fullName>
    </submittedName>
</protein>
<reference evidence="1 2" key="1">
    <citation type="journal article" date="2019" name="Sci. Rep.">
        <title>Orb-weaving spider Araneus ventricosus genome elucidates the spidroin gene catalogue.</title>
        <authorList>
            <person name="Kono N."/>
            <person name="Nakamura H."/>
            <person name="Ohtoshi R."/>
            <person name="Moran D.A.P."/>
            <person name="Shinohara A."/>
            <person name="Yoshida Y."/>
            <person name="Fujiwara M."/>
            <person name="Mori M."/>
            <person name="Tomita M."/>
            <person name="Arakawa K."/>
        </authorList>
    </citation>
    <scope>NUCLEOTIDE SEQUENCE [LARGE SCALE GENOMIC DNA]</scope>
</reference>
<gene>
    <name evidence="1" type="ORF">AVEN_224088_1</name>
</gene>
<name>A0A4Y2TM25_ARAVE</name>
<keyword evidence="2" id="KW-1185">Reference proteome</keyword>
<dbReference type="Proteomes" id="UP000499080">
    <property type="component" value="Unassembled WGS sequence"/>
</dbReference>
<dbReference type="EMBL" id="BGPR01029714">
    <property type="protein sequence ID" value="GBO01679.1"/>
    <property type="molecule type" value="Genomic_DNA"/>
</dbReference>
<organism evidence="1 2">
    <name type="scientific">Araneus ventricosus</name>
    <name type="common">Orbweaver spider</name>
    <name type="synonym">Epeira ventricosa</name>
    <dbReference type="NCBI Taxonomy" id="182803"/>
    <lineage>
        <taxon>Eukaryota</taxon>
        <taxon>Metazoa</taxon>
        <taxon>Ecdysozoa</taxon>
        <taxon>Arthropoda</taxon>
        <taxon>Chelicerata</taxon>
        <taxon>Arachnida</taxon>
        <taxon>Araneae</taxon>
        <taxon>Araneomorphae</taxon>
        <taxon>Entelegynae</taxon>
        <taxon>Araneoidea</taxon>
        <taxon>Araneidae</taxon>
        <taxon>Araneus</taxon>
    </lineage>
</organism>
<accession>A0A4Y2TM25</accession>
<proteinExistence type="predicted"/>
<comment type="caution">
    <text evidence="1">The sequence shown here is derived from an EMBL/GenBank/DDBJ whole genome shotgun (WGS) entry which is preliminary data.</text>
</comment>
<dbReference type="AlphaFoldDB" id="A0A4Y2TM25"/>